<dbReference type="eggNOG" id="COG2250">
    <property type="taxonomic scope" value="Bacteria"/>
</dbReference>
<name>D3T661_THEIA</name>
<dbReference type="EMBL" id="CP001936">
    <property type="protein sequence ID" value="ADD03455.1"/>
    <property type="molecule type" value="Genomic_DNA"/>
</dbReference>
<sequence length="130" mass="15411">MTDSKYYQDWFKKAEQDLRAADILLRFEDIYDTVAFHCQQAVEKYLKGYLIFCGSSIKKTHDLTVLCNMCTNYNEGFKNFFDDCKFLTVFYNEIRYPPAETYEEVTKEEAQKAFEIAQKIRGFVLEQINS</sequence>
<keyword evidence="3" id="KW-1185">Reference proteome</keyword>
<gene>
    <name evidence="2" type="ordered locus">Thit_2244</name>
</gene>
<dbReference type="SUPFAM" id="SSF81593">
    <property type="entry name" value="Nucleotidyltransferase substrate binding subunit/domain"/>
    <property type="match status" value="1"/>
</dbReference>
<evidence type="ECO:0000313" key="2">
    <source>
        <dbReference type="EMBL" id="ADD03455.1"/>
    </source>
</evidence>
<dbReference type="HOGENOM" id="CLU_123170_0_1_9"/>
<feature type="domain" description="HEPN" evidence="1">
    <location>
        <begin position="11"/>
        <end position="120"/>
    </location>
</feature>
<dbReference type="PROSITE" id="PS50910">
    <property type="entry name" value="HEPN"/>
    <property type="match status" value="1"/>
</dbReference>
<dbReference type="KEGG" id="tit:Thit_2244"/>
<proteinExistence type="predicted"/>
<dbReference type="RefSeq" id="WP_012996144.1">
    <property type="nucleotide sequence ID" value="NC_013921.1"/>
</dbReference>
<dbReference type="Proteomes" id="UP000001552">
    <property type="component" value="Chromosome"/>
</dbReference>
<dbReference type="AlphaFoldDB" id="D3T661"/>
<evidence type="ECO:0000259" key="1">
    <source>
        <dbReference type="PROSITE" id="PS50910"/>
    </source>
</evidence>
<dbReference type="Pfam" id="PF05168">
    <property type="entry name" value="HEPN"/>
    <property type="match status" value="1"/>
</dbReference>
<dbReference type="OrthoDB" id="9808176at2"/>
<evidence type="ECO:0000313" key="3">
    <source>
        <dbReference type="Proteomes" id="UP000001552"/>
    </source>
</evidence>
<protein>
    <submittedName>
        <fullName evidence="2">HEPN domain protein</fullName>
    </submittedName>
</protein>
<dbReference type="InterPro" id="IPR007842">
    <property type="entry name" value="HEPN_dom"/>
</dbReference>
<organism evidence="2 3">
    <name type="scientific">Thermoanaerobacter italicus (strain DSM 9252 / Ab9)</name>
    <dbReference type="NCBI Taxonomy" id="580331"/>
    <lineage>
        <taxon>Bacteria</taxon>
        <taxon>Bacillati</taxon>
        <taxon>Bacillota</taxon>
        <taxon>Clostridia</taxon>
        <taxon>Thermoanaerobacterales</taxon>
        <taxon>Thermoanaerobacteraceae</taxon>
        <taxon>Thermoanaerobacter</taxon>
    </lineage>
</organism>
<dbReference type="Gene3D" id="1.20.120.330">
    <property type="entry name" value="Nucleotidyltransferases domain 2"/>
    <property type="match status" value="1"/>
</dbReference>
<accession>D3T661</accession>
<dbReference type="SMART" id="SM00748">
    <property type="entry name" value="HEPN"/>
    <property type="match status" value="1"/>
</dbReference>
<reference evidence="2" key="1">
    <citation type="submission" date="2010-02" db="EMBL/GenBank/DDBJ databases">
        <title>Complete sequence of Thermoanaerobacter italicus Ab9.</title>
        <authorList>
            <consortium name="US DOE Joint Genome Institute"/>
            <person name="Lucas S."/>
            <person name="Copeland A."/>
            <person name="Lapidus A."/>
            <person name="Cheng J.-F."/>
            <person name="Bruce D."/>
            <person name="Goodwin L."/>
            <person name="Pitluck S."/>
            <person name="Chertkov O."/>
            <person name="Detter J.C."/>
            <person name="Han C."/>
            <person name="Tapia R."/>
            <person name="Land M."/>
            <person name="Hauser L."/>
            <person name="Kyrpides N."/>
            <person name="Mikhailova N."/>
            <person name="Hemme C.L."/>
            <person name="Woyke T."/>
        </authorList>
    </citation>
    <scope>NUCLEOTIDE SEQUENCE [LARGE SCALE GENOMIC DNA]</scope>
    <source>
        <strain evidence="2">Ab9</strain>
    </source>
</reference>